<feature type="chain" id="PRO_5036207286" evidence="1">
    <location>
        <begin position="43"/>
        <end position="208"/>
    </location>
</feature>
<reference evidence="2" key="1">
    <citation type="submission" date="2021-01" db="UniProtKB">
        <authorList>
            <consortium name="EnsemblMetazoa"/>
        </authorList>
    </citation>
    <scope>IDENTIFICATION</scope>
</reference>
<proteinExistence type="predicted"/>
<evidence type="ECO:0000313" key="3">
    <source>
        <dbReference type="Proteomes" id="UP000594260"/>
    </source>
</evidence>
<dbReference type="EnsemblMetazoa" id="XM_022814441">
    <property type="protein sequence ID" value="XP_022670176"/>
    <property type="gene ID" value="LOC111254017"/>
</dbReference>
<dbReference type="EnsemblMetazoa" id="XM_022814443">
    <property type="protein sequence ID" value="XP_022670178"/>
    <property type="gene ID" value="LOC111254017"/>
</dbReference>
<dbReference type="Proteomes" id="UP000594260">
    <property type="component" value="Unplaced"/>
</dbReference>
<sequence length="208" mass="23099">MNSQSLVAAMAGRYIRVLNSNLLHMKLLFILLPLTSIPIVANDRCPGVAKSDFVIAFRNYFTRSGLRVSVVHLARSNAGVDEELYDHVCLETTAQKVADNQYRLSYVYKSISGFINVTLYPENRPVPGDEPRFVRVVPDGNLLAAIHCNPLEQIHVFLGMIKNSVGRSCATQLRLLLNRAHVAAGFAPIKESETDLDQTLAQCCATRR</sequence>
<evidence type="ECO:0000256" key="1">
    <source>
        <dbReference type="SAM" id="SignalP"/>
    </source>
</evidence>
<protein>
    <submittedName>
        <fullName evidence="2">Uncharacterized protein</fullName>
    </submittedName>
</protein>
<dbReference type="EnsemblMetazoa" id="XM_022814442">
    <property type="protein sequence ID" value="XP_022670177"/>
    <property type="gene ID" value="LOC111254017"/>
</dbReference>
<dbReference type="RefSeq" id="XP_022670176.1">
    <property type="nucleotide sequence ID" value="XM_022814441.1"/>
</dbReference>
<organism evidence="2 3">
    <name type="scientific">Varroa destructor</name>
    <name type="common">Honeybee mite</name>
    <dbReference type="NCBI Taxonomy" id="109461"/>
    <lineage>
        <taxon>Eukaryota</taxon>
        <taxon>Metazoa</taxon>
        <taxon>Ecdysozoa</taxon>
        <taxon>Arthropoda</taxon>
        <taxon>Chelicerata</taxon>
        <taxon>Arachnida</taxon>
        <taxon>Acari</taxon>
        <taxon>Parasitiformes</taxon>
        <taxon>Mesostigmata</taxon>
        <taxon>Gamasina</taxon>
        <taxon>Dermanyssoidea</taxon>
        <taxon>Varroidae</taxon>
        <taxon>Varroa</taxon>
    </lineage>
</organism>
<keyword evidence="3" id="KW-1185">Reference proteome</keyword>
<dbReference type="AlphaFoldDB" id="A0A7M7KST5"/>
<dbReference type="EnsemblMetazoa" id="XM_022814440">
    <property type="protein sequence ID" value="XP_022670175"/>
    <property type="gene ID" value="LOC111254017"/>
</dbReference>
<dbReference type="RefSeq" id="XP_022670175.1">
    <property type="nucleotide sequence ID" value="XM_022814440.1"/>
</dbReference>
<accession>A0A7M7KST5</accession>
<keyword evidence="1" id="KW-0732">Signal</keyword>
<dbReference type="GeneID" id="111254017"/>
<evidence type="ECO:0000313" key="2">
    <source>
        <dbReference type="EnsemblMetazoa" id="XP_022670176"/>
    </source>
</evidence>
<dbReference type="InParanoid" id="A0A7M7KST5"/>
<feature type="signal peptide" evidence="1">
    <location>
        <begin position="1"/>
        <end position="42"/>
    </location>
</feature>
<dbReference type="OrthoDB" id="6502769at2759"/>
<dbReference type="RefSeq" id="XP_022670178.1">
    <property type="nucleotide sequence ID" value="XM_022814443.1"/>
</dbReference>
<name>A0A7M7KST5_VARDE</name>
<dbReference type="KEGG" id="vde:111254017"/>
<dbReference type="RefSeq" id="XP_022670177.1">
    <property type="nucleotide sequence ID" value="XM_022814442.1"/>
</dbReference>